<accession>A0A8K2A1H8</accession>
<dbReference type="GO" id="GO:0005525">
    <property type="term" value="F:GTP binding"/>
    <property type="evidence" value="ECO:0007669"/>
    <property type="project" value="UniProtKB-KW"/>
</dbReference>
<keyword evidence="7" id="KW-0175">Coiled coil</keyword>
<evidence type="ECO:0000256" key="6">
    <source>
        <dbReference type="ARBA" id="ARBA00023136"/>
    </source>
</evidence>
<dbReference type="InterPro" id="IPR021147">
    <property type="entry name" value="DUF697"/>
</dbReference>
<keyword evidence="10" id="KW-1185">Reference proteome</keyword>
<comment type="caution">
    <text evidence="9">The sequence shown here is derived from an EMBL/GenBank/DDBJ whole genome shotgun (WGS) entry which is preliminary data.</text>
</comment>
<dbReference type="InterPro" id="IPR005225">
    <property type="entry name" value="Small_GTP-bd"/>
</dbReference>
<dbReference type="InterPro" id="IPR027417">
    <property type="entry name" value="P-loop_NTPase"/>
</dbReference>
<dbReference type="GO" id="GO:0030488">
    <property type="term" value="P:tRNA methylation"/>
    <property type="evidence" value="ECO:0007669"/>
    <property type="project" value="TreeGrafter"/>
</dbReference>
<evidence type="ECO:0000259" key="8">
    <source>
        <dbReference type="Pfam" id="PF01926"/>
    </source>
</evidence>
<dbReference type="PANTHER" id="PTHR42714">
    <property type="entry name" value="TRNA MODIFICATION GTPASE GTPBP3"/>
    <property type="match status" value="1"/>
</dbReference>
<evidence type="ECO:0000256" key="4">
    <source>
        <dbReference type="ARBA" id="ARBA00022989"/>
    </source>
</evidence>
<reference evidence="9" key="1">
    <citation type="submission" date="2019-12" db="EMBL/GenBank/DDBJ databases">
        <title>High-Quality draft genome sequences of three cyanobacteria isolated from the limestone walls of the Old Cathedral of Coimbra.</title>
        <authorList>
            <person name="Tiago I."/>
            <person name="Soares F."/>
            <person name="Portugal A."/>
        </authorList>
    </citation>
    <scope>NUCLEOTIDE SEQUENCE [LARGE SCALE GENOMIC DNA]</scope>
    <source>
        <strain evidence="9">C</strain>
    </source>
</reference>
<evidence type="ECO:0000256" key="2">
    <source>
        <dbReference type="ARBA" id="ARBA00022692"/>
    </source>
</evidence>
<feature type="domain" description="G" evidence="8">
    <location>
        <begin position="83"/>
        <end position="208"/>
    </location>
</feature>
<evidence type="ECO:0000256" key="5">
    <source>
        <dbReference type="ARBA" id="ARBA00023134"/>
    </source>
</evidence>
<dbReference type="EMBL" id="WVIC01000040">
    <property type="protein sequence ID" value="NCJ08098.1"/>
    <property type="molecule type" value="Genomic_DNA"/>
</dbReference>
<keyword evidence="2" id="KW-0812">Transmembrane</keyword>
<dbReference type="AlphaFoldDB" id="A0A8K2A1H8"/>
<gene>
    <name evidence="9" type="ORF">GS597_16605</name>
</gene>
<name>A0A8K2A1H8_9CYAN</name>
<dbReference type="Pfam" id="PF01926">
    <property type="entry name" value="MMR_HSR1"/>
    <property type="match status" value="1"/>
</dbReference>
<keyword evidence="4" id="KW-1133">Transmembrane helix</keyword>
<evidence type="ECO:0000256" key="1">
    <source>
        <dbReference type="ARBA" id="ARBA00004141"/>
    </source>
</evidence>
<evidence type="ECO:0000256" key="7">
    <source>
        <dbReference type="SAM" id="Coils"/>
    </source>
</evidence>
<dbReference type="GO" id="GO:0016020">
    <property type="term" value="C:membrane"/>
    <property type="evidence" value="ECO:0007669"/>
    <property type="project" value="UniProtKB-SubCell"/>
</dbReference>
<organism evidence="9 10">
    <name type="scientific">Petrachloros mirabilis ULC683</name>
    <dbReference type="NCBI Taxonomy" id="2781853"/>
    <lineage>
        <taxon>Bacteria</taxon>
        <taxon>Bacillati</taxon>
        <taxon>Cyanobacteriota</taxon>
        <taxon>Cyanophyceae</taxon>
        <taxon>Synechococcales</taxon>
        <taxon>Petrachlorosaceae</taxon>
        <taxon>Petrachloros</taxon>
        <taxon>Petrachloros mirabilis</taxon>
    </lineage>
</organism>
<dbReference type="GO" id="GO:0005737">
    <property type="term" value="C:cytoplasm"/>
    <property type="evidence" value="ECO:0007669"/>
    <property type="project" value="TreeGrafter"/>
</dbReference>
<evidence type="ECO:0000313" key="10">
    <source>
        <dbReference type="Proteomes" id="UP000607397"/>
    </source>
</evidence>
<evidence type="ECO:0000256" key="3">
    <source>
        <dbReference type="ARBA" id="ARBA00022741"/>
    </source>
</evidence>
<comment type="subcellular location">
    <subcellularLocation>
        <location evidence="1">Membrane</location>
        <topology evidence="1">Multi-pass membrane protein</topology>
    </subcellularLocation>
</comment>
<feature type="coiled-coil region" evidence="7">
    <location>
        <begin position="16"/>
        <end position="80"/>
    </location>
</feature>
<dbReference type="SUPFAM" id="SSF52540">
    <property type="entry name" value="P-loop containing nucleoside triphosphate hydrolases"/>
    <property type="match status" value="1"/>
</dbReference>
<dbReference type="GO" id="GO:0002098">
    <property type="term" value="P:tRNA wobble uridine modification"/>
    <property type="evidence" value="ECO:0007669"/>
    <property type="project" value="TreeGrafter"/>
</dbReference>
<keyword evidence="5" id="KW-0342">GTP-binding</keyword>
<keyword evidence="6" id="KW-0472">Membrane</keyword>
<dbReference type="PANTHER" id="PTHR42714:SF6">
    <property type="entry name" value="TRANSLATION INITIATION FACTOR IF-2"/>
    <property type="match status" value="1"/>
</dbReference>
<protein>
    <submittedName>
        <fullName evidence="9">DUF697 domain-containing protein</fullName>
    </submittedName>
</protein>
<dbReference type="Pfam" id="PF05128">
    <property type="entry name" value="DUF697"/>
    <property type="match status" value="1"/>
</dbReference>
<dbReference type="CDD" id="cd00880">
    <property type="entry name" value="Era_like"/>
    <property type="match status" value="1"/>
</dbReference>
<dbReference type="Proteomes" id="UP000607397">
    <property type="component" value="Unassembled WGS sequence"/>
</dbReference>
<proteinExistence type="predicted"/>
<dbReference type="InterPro" id="IPR006073">
    <property type="entry name" value="GTP-bd"/>
</dbReference>
<sequence>MVEEPESDRWLNDFETEDLESQLDQTLRDFEQIQAELGYEQAQASLQDLLNSLDLSARERQGLESEIASLQAMLEKLEHQVVHIAVFGMVSRGKSSLLNALLGESVFATGPTHGVTRTRQQASWQLSAAQLGVTQVSLQGAGQSRVELIDTPGIDEIDGETRERLAHEVAKQADLILFVIAGDMTKVEYEALSTLRMASKPMLLVFNKVDQYPEADRQAIYAKIRDQRVRELLSANEIVMAAAAPLLPVAIQRPDGSLGAELRPGSPQVEDLKLKILEILDREGKALVALNTMLYADDIQGQLVAKKMQIRDRAANRIIWQSVTTKAVAIALNPITLVDVMSSAVIDVAMILTLSKLYGISMTQQGAVGLLRKIAIAMGGISASELLATLGLSSLKGILALAVPATGGASILPYLSVATTQGAVAGVSTYAMGEITKQYLMQGAAWGPSGPKTVVREILASLDQSDLLMRIKVELRQKIGQVPS</sequence>
<dbReference type="Gene3D" id="3.40.50.300">
    <property type="entry name" value="P-loop containing nucleotide triphosphate hydrolases"/>
    <property type="match status" value="1"/>
</dbReference>
<dbReference type="RefSeq" id="WP_161826583.1">
    <property type="nucleotide sequence ID" value="NZ_WVIC01000040.1"/>
</dbReference>
<keyword evidence="3" id="KW-0547">Nucleotide-binding</keyword>
<evidence type="ECO:0000313" key="9">
    <source>
        <dbReference type="EMBL" id="NCJ08098.1"/>
    </source>
</evidence>
<dbReference type="NCBIfam" id="TIGR00231">
    <property type="entry name" value="small_GTP"/>
    <property type="match status" value="1"/>
</dbReference>